<accession>A0A0G1RIE1</accession>
<dbReference type="Gene3D" id="3.10.310.20">
    <property type="entry name" value="DHHA2 domain"/>
    <property type="match status" value="1"/>
</dbReference>
<dbReference type="SUPFAM" id="SSF64182">
    <property type="entry name" value="DHH phosphoesterases"/>
    <property type="match status" value="1"/>
</dbReference>
<dbReference type="Gene3D" id="3.90.1640.10">
    <property type="entry name" value="inorganic pyrophosphatase (n-terminal core)"/>
    <property type="match status" value="1"/>
</dbReference>
<name>A0A0G1RIE1_UNCKA</name>
<dbReference type="PANTHER" id="PTHR12112:SF22">
    <property type="entry name" value="MANGANESE-DEPENDENT INORGANIC PYROPHOSPHATASE-RELATED"/>
    <property type="match status" value="1"/>
</dbReference>
<keyword evidence="4" id="KW-0378">Hydrolase</keyword>
<dbReference type="AlphaFoldDB" id="A0A0G1RIE1"/>
<dbReference type="Pfam" id="PF02833">
    <property type="entry name" value="DHHA2"/>
    <property type="match status" value="1"/>
</dbReference>
<dbReference type="InterPro" id="IPR038763">
    <property type="entry name" value="DHH_sf"/>
</dbReference>
<dbReference type="PATRIC" id="fig|1619117.3.peg.452"/>
<evidence type="ECO:0000256" key="1">
    <source>
        <dbReference type="ARBA" id="ARBA00001936"/>
    </source>
</evidence>
<dbReference type="SMART" id="SM01131">
    <property type="entry name" value="DHHA2"/>
    <property type="match status" value="1"/>
</dbReference>
<dbReference type="GO" id="GO:0005737">
    <property type="term" value="C:cytoplasm"/>
    <property type="evidence" value="ECO:0007669"/>
    <property type="project" value="InterPro"/>
</dbReference>
<dbReference type="Proteomes" id="UP000034684">
    <property type="component" value="Unassembled WGS sequence"/>
</dbReference>
<dbReference type="InterPro" id="IPR004097">
    <property type="entry name" value="DHHA2"/>
</dbReference>
<dbReference type="PANTHER" id="PTHR12112">
    <property type="entry name" value="BNIP - RELATED"/>
    <property type="match status" value="1"/>
</dbReference>
<dbReference type="InterPro" id="IPR001667">
    <property type="entry name" value="DDH_dom"/>
</dbReference>
<evidence type="ECO:0000256" key="5">
    <source>
        <dbReference type="ARBA" id="ARBA00023211"/>
    </source>
</evidence>
<organism evidence="9 10">
    <name type="scientific">candidate division WWE3 bacterium GW2011_GWB1_47_11</name>
    <dbReference type="NCBI Taxonomy" id="1619117"/>
    <lineage>
        <taxon>Bacteria</taxon>
        <taxon>Katanobacteria</taxon>
    </lineage>
</organism>
<evidence type="ECO:0000256" key="6">
    <source>
        <dbReference type="ARBA" id="ARBA00032535"/>
    </source>
</evidence>
<protein>
    <recommendedName>
        <fullName evidence="2">inorganic diphosphatase</fullName>
        <ecNumber evidence="2">3.6.1.1</ecNumber>
    </recommendedName>
    <alternativeName>
        <fullName evidence="6">Pyrophosphate phospho-hydrolase</fullName>
    </alternativeName>
</protein>
<comment type="catalytic activity">
    <reaction evidence="7">
        <text>diphosphate + H2O = 2 phosphate + H(+)</text>
        <dbReference type="Rhea" id="RHEA:24576"/>
        <dbReference type="ChEBI" id="CHEBI:15377"/>
        <dbReference type="ChEBI" id="CHEBI:15378"/>
        <dbReference type="ChEBI" id="CHEBI:33019"/>
        <dbReference type="ChEBI" id="CHEBI:43474"/>
        <dbReference type="EC" id="3.6.1.1"/>
    </reaction>
</comment>
<keyword evidence="3" id="KW-0479">Metal-binding</keyword>
<dbReference type="EMBL" id="LCNN01000026">
    <property type="protein sequence ID" value="KKU56931.1"/>
    <property type="molecule type" value="Genomic_DNA"/>
</dbReference>
<dbReference type="GO" id="GO:0004427">
    <property type="term" value="F:inorganic diphosphate phosphatase activity"/>
    <property type="evidence" value="ECO:0007669"/>
    <property type="project" value="UniProtKB-EC"/>
</dbReference>
<evidence type="ECO:0000256" key="3">
    <source>
        <dbReference type="ARBA" id="ARBA00022723"/>
    </source>
</evidence>
<dbReference type="Pfam" id="PF01368">
    <property type="entry name" value="DHH"/>
    <property type="match status" value="1"/>
</dbReference>
<gene>
    <name evidence="9" type="ORF">UX79_C0026G0003</name>
</gene>
<comment type="caution">
    <text evidence="9">The sequence shown here is derived from an EMBL/GenBank/DDBJ whole genome shotgun (WGS) entry which is preliminary data.</text>
</comment>
<sequence length="312" mass="34373">MRIFIIGHKSPDLDAVSSAVEYAQFLEKAQIYKSAQIIPVAAEQVNKEAETILAQFNVKIPKVIGDYKIADEDRFILVDHNEESQRAQQVDNEKVLEIVDHHKINISFTSPLKIDVRPVGSTSTIIYELFEAKSIKPSKEIASLILAAILSDTQGLKSSTTTGIDSTIAHALSHELGLGLDKLTFEIFKAKSNITGLTAREIVKRDYKVFNFGGTKVLIGQVETVEPGEVLKQKDGLVKALEKIKVSEGVQQAYLVLTDILNINSQIVYATDAEREVIEKAFTTKGTNNIADCGPVMSRKKDIAPAIEKTLH</sequence>
<comment type="cofactor">
    <cofactor evidence="1">
        <name>Mn(2+)</name>
        <dbReference type="ChEBI" id="CHEBI:29035"/>
    </cofactor>
</comment>
<evidence type="ECO:0000313" key="9">
    <source>
        <dbReference type="EMBL" id="KKU56931.1"/>
    </source>
</evidence>
<evidence type="ECO:0000313" key="10">
    <source>
        <dbReference type="Proteomes" id="UP000034684"/>
    </source>
</evidence>
<dbReference type="EC" id="3.6.1.1" evidence="2"/>
<reference evidence="9 10" key="1">
    <citation type="journal article" date="2015" name="Nature">
        <title>rRNA introns, odd ribosomes, and small enigmatic genomes across a large radiation of phyla.</title>
        <authorList>
            <person name="Brown C.T."/>
            <person name="Hug L.A."/>
            <person name="Thomas B.C."/>
            <person name="Sharon I."/>
            <person name="Castelle C.J."/>
            <person name="Singh A."/>
            <person name="Wilkins M.J."/>
            <person name="Williams K.H."/>
            <person name="Banfield J.F."/>
        </authorList>
    </citation>
    <scope>NUCLEOTIDE SEQUENCE [LARGE SCALE GENOMIC DNA]</scope>
</reference>
<dbReference type="NCBIfam" id="NF003877">
    <property type="entry name" value="PRK05427.1"/>
    <property type="match status" value="1"/>
</dbReference>
<dbReference type="InterPro" id="IPR038222">
    <property type="entry name" value="DHHA2_dom_sf"/>
</dbReference>
<evidence type="ECO:0000256" key="7">
    <source>
        <dbReference type="ARBA" id="ARBA00047820"/>
    </source>
</evidence>
<evidence type="ECO:0000256" key="4">
    <source>
        <dbReference type="ARBA" id="ARBA00022801"/>
    </source>
</evidence>
<feature type="domain" description="DHHA2" evidence="8">
    <location>
        <begin position="186"/>
        <end position="311"/>
    </location>
</feature>
<keyword evidence="5" id="KW-0464">Manganese</keyword>
<dbReference type="GO" id="GO:0046872">
    <property type="term" value="F:metal ion binding"/>
    <property type="evidence" value="ECO:0007669"/>
    <property type="project" value="UniProtKB-KW"/>
</dbReference>
<evidence type="ECO:0000256" key="2">
    <source>
        <dbReference type="ARBA" id="ARBA00012146"/>
    </source>
</evidence>
<evidence type="ECO:0000259" key="8">
    <source>
        <dbReference type="SMART" id="SM01131"/>
    </source>
</evidence>
<proteinExistence type="predicted"/>